<protein>
    <submittedName>
        <fullName evidence="2">DUF5655 domain-containing protein</fullName>
    </submittedName>
</protein>
<dbReference type="EMBL" id="DYUC01000025">
    <property type="protein sequence ID" value="HJG86050.1"/>
    <property type="molecule type" value="Genomic_DNA"/>
</dbReference>
<dbReference type="AlphaFoldDB" id="A0A921MKE7"/>
<evidence type="ECO:0000313" key="3">
    <source>
        <dbReference type="Proteomes" id="UP000760668"/>
    </source>
</evidence>
<gene>
    <name evidence="2" type="ORF">K8V01_03320</name>
</gene>
<organism evidence="2 3">
    <name type="scientific">Pseudoflavonifractor capillosus</name>
    <dbReference type="NCBI Taxonomy" id="106588"/>
    <lineage>
        <taxon>Bacteria</taxon>
        <taxon>Bacillati</taxon>
        <taxon>Bacillota</taxon>
        <taxon>Clostridia</taxon>
        <taxon>Eubacteriales</taxon>
        <taxon>Oscillospiraceae</taxon>
        <taxon>Pseudoflavonifractor</taxon>
    </lineage>
</organism>
<dbReference type="Pfam" id="PF18899">
    <property type="entry name" value="DUF5655"/>
    <property type="match status" value="1"/>
</dbReference>
<accession>A0A921MKE7</accession>
<dbReference type="InterPro" id="IPR043714">
    <property type="entry name" value="DUF5655"/>
</dbReference>
<dbReference type="RefSeq" id="WP_295368180.1">
    <property type="nucleotide sequence ID" value="NZ_DYUC01000025.1"/>
</dbReference>
<comment type="caution">
    <text evidence="2">The sequence shown here is derived from an EMBL/GenBank/DDBJ whole genome shotgun (WGS) entry which is preliminary data.</text>
</comment>
<evidence type="ECO:0000313" key="2">
    <source>
        <dbReference type="EMBL" id="HJG86050.1"/>
    </source>
</evidence>
<dbReference type="Proteomes" id="UP000760668">
    <property type="component" value="Unassembled WGS sequence"/>
</dbReference>
<reference evidence="2" key="1">
    <citation type="journal article" date="2021" name="PeerJ">
        <title>Extensive microbial diversity within the chicken gut microbiome revealed by metagenomics and culture.</title>
        <authorList>
            <person name="Gilroy R."/>
            <person name="Ravi A."/>
            <person name="Getino M."/>
            <person name="Pursley I."/>
            <person name="Horton D.L."/>
            <person name="Alikhan N.F."/>
            <person name="Baker D."/>
            <person name="Gharbi K."/>
            <person name="Hall N."/>
            <person name="Watson M."/>
            <person name="Adriaenssens E.M."/>
            <person name="Foster-Nyarko E."/>
            <person name="Jarju S."/>
            <person name="Secka A."/>
            <person name="Antonio M."/>
            <person name="Oren A."/>
            <person name="Chaudhuri R.R."/>
            <person name="La Ragione R."/>
            <person name="Hildebrand F."/>
            <person name="Pallen M.J."/>
        </authorList>
    </citation>
    <scope>NUCLEOTIDE SEQUENCE</scope>
    <source>
        <strain evidence="2">CHK179-5677</strain>
    </source>
</reference>
<feature type="domain" description="DUF5655" evidence="1">
    <location>
        <begin position="22"/>
        <end position="126"/>
    </location>
</feature>
<sequence length="130" mass="14948">MNHSEHYTADLLFYFDGRPLELSLYEALFAALDAAFPQASVKVQKSQISFYGRHLFAAASLPVRRKKSWPEHCILVTFGLSHRVADPRIAVAVEPYPNRWTHHVVVDAPEQIDGQLLSWLREAWDFGERK</sequence>
<name>A0A921MKE7_9FIRM</name>
<evidence type="ECO:0000259" key="1">
    <source>
        <dbReference type="Pfam" id="PF18899"/>
    </source>
</evidence>
<proteinExistence type="predicted"/>
<reference evidence="2" key="2">
    <citation type="submission" date="2021-09" db="EMBL/GenBank/DDBJ databases">
        <authorList>
            <person name="Gilroy R."/>
        </authorList>
    </citation>
    <scope>NUCLEOTIDE SEQUENCE</scope>
    <source>
        <strain evidence="2">CHK179-5677</strain>
    </source>
</reference>